<dbReference type="Pfam" id="PF14087">
    <property type="entry name" value="DUF4267"/>
    <property type="match status" value="1"/>
</dbReference>
<accession>A0AAF0YAA3</accession>
<dbReference type="InterPro" id="IPR025363">
    <property type="entry name" value="DUF4267"/>
</dbReference>
<keyword evidence="1" id="KW-0812">Transmembrane</keyword>
<keyword evidence="1" id="KW-1133">Transmembrane helix</keyword>
<sequence>MVSASTWQTLGLGVAACYAGAGALAVFAPAYEADLLFNLGSSALAQNPDKFPNNAESREDKAVGVLLPLLGARNWAIATAMFALHRSENFSALGTVILSGSAFVGILDGIEVYKRRGPVLAGAAATAASLWALVGYALVEGWNN</sequence>
<protein>
    <submittedName>
        <fullName evidence="2">Uncharacterized protein</fullName>
    </submittedName>
</protein>
<evidence type="ECO:0000313" key="3">
    <source>
        <dbReference type="Proteomes" id="UP000827549"/>
    </source>
</evidence>
<feature type="transmembrane region" description="Helical" evidence="1">
    <location>
        <begin position="12"/>
        <end position="31"/>
    </location>
</feature>
<dbReference type="AlphaFoldDB" id="A0AAF0YAA3"/>
<proteinExistence type="predicted"/>
<organism evidence="2 3">
    <name type="scientific">Vanrija pseudolonga</name>
    <dbReference type="NCBI Taxonomy" id="143232"/>
    <lineage>
        <taxon>Eukaryota</taxon>
        <taxon>Fungi</taxon>
        <taxon>Dikarya</taxon>
        <taxon>Basidiomycota</taxon>
        <taxon>Agaricomycotina</taxon>
        <taxon>Tremellomycetes</taxon>
        <taxon>Trichosporonales</taxon>
        <taxon>Trichosporonaceae</taxon>
        <taxon>Vanrija</taxon>
    </lineage>
</organism>
<keyword evidence="1" id="KW-0472">Membrane</keyword>
<dbReference type="Proteomes" id="UP000827549">
    <property type="component" value="Chromosome 4"/>
</dbReference>
<evidence type="ECO:0000256" key="1">
    <source>
        <dbReference type="SAM" id="Phobius"/>
    </source>
</evidence>
<dbReference type="GeneID" id="87809762"/>
<dbReference type="EMBL" id="CP086717">
    <property type="protein sequence ID" value="WOO83058.1"/>
    <property type="molecule type" value="Genomic_DNA"/>
</dbReference>
<keyword evidence="3" id="KW-1185">Reference proteome</keyword>
<gene>
    <name evidence="2" type="ORF">LOC62_04G006540</name>
</gene>
<reference evidence="2" key="1">
    <citation type="submission" date="2023-10" db="EMBL/GenBank/DDBJ databases">
        <authorList>
            <person name="Noh H."/>
        </authorList>
    </citation>
    <scope>NUCLEOTIDE SEQUENCE</scope>
    <source>
        <strain evidence="2">DUCC4014</strain>
    </source>
</reference>
<feature type="transmembrane region" description="Helical" evidence="1">
    <location>
        <begin position="90"/>
        <end position="107"/>
    </location>
</feature>
<dbReference type="RefSeq" id="XP_062629090.1">
    <property type="nucleotide sequence ID" value="XM_062773106.1"/>
</dbReference>
<evidence type="ECO:0000313" key="2">
    <source>
        <dbReference type="EMBL" id="WOO83058.1"/>
    </source>
</evidence>
<name>A0AAF0YAA3_9TREE</name>
<feature type="transmembrane region" description="Helical" evidence="1">
    <location>
        <begin position="119"/>
        <end position="139"/>
    </location>
</feature>